<dbReference type="Gene3D" id="3.40.640.10">
    <property type="entry name" value="Type I PLP-dependent aspartate aminotransferase-like (Major domain)"/>
    <property type="match status" value="1"/>
</dbReference>
<dbReference type="GO" id="GO:0000271">
    <property type="term" value="P:polysaccharide biosynthetic process"/>
    <property type="evidence" value="ECO:0007669"/>
    <property type="project" value="TreeGrafter"/>
</dbReference>
<reference evidence="6 7" key="1">
    <citation type="journal article" date="2018" name="ISME J.">
        <title>A methanotrophic archaeon couples anaerobic oxidation of methane to Fe(III) reduction.</title>
        <authorList>
            <person name="Cai C."/>
            <person name="Leu A.O."/>
            <person name="Xie G.J."/>
            <person name="Guo J."/>
            <person name="Feng Y."/>
            <person name="Zhao J.X."/>
            <person name="Tyson G.W."/>
            <person name="Yuan Z."/>
            <person name="Hu S."/>
        </authorList>
    </citation>
    <scope>NUCLEOTIDE SEQUENCE [LARGE SCALE GENOMIC DNA]</scope>
    <source>
        <strain evidence="6">FeB_12</strain>
    </source>
</reference>
<feature type="active site" description="Proton acceptor" evidence="3">
    <location>
        <position position="186"/>
    </location>
</feature>
<dbReference type="InterPro" id="IPR000653">
    <property type="entry name" value="DegT/StrS_aminotransferase"/>
</dbReference>
<name>A0A855X9K0_9BACT</name>
<sequence>MAVPLLDLTRQYAYLKPEMDKAVLAVLTHGKFILGPEVTRFENEAATYCRTKYALGVASGTDALMVALHACGVGPGDEVITTNFSFFASAGVISRLGATPVFVDIDPLSYNIDPSAIETAITPKTKAIMPVHLFGQMADMDPIMAIARKHNLKVVEDAAQSIGSEYRGRPAGSIGNIGCFSFFPSKNLGAGGDGGLITTDDEHLYNLCKILREHGQQPQYYHRIVGYNSRLDTIQAAILSVKLPYLRQWSEKRIEHADRYDREFAGVKGLTTPKRMPYTTFHIYNQYTLASPKRDAMMAGLRKAGIGCAIYYPVPFHKQECFAYLGYKPDQFPHSTKAGNEVFSIPVYPEMTEAEQTEVITTVKALLA</sequence>
<feature type="modified residue" description="N6-(pyridoxal phosphate)lysine" evidence="4">
    <location>
        <position position="186"/>
    </location>
</feature>
<evidence type="ECO:0000256" key="3">
    <source>
        <dbReference type="PIRSR" id="PIRSR000390-1"/>
    </source>
</evidence>
<dbReference type="GO" id="GO:0030170">
    <property type="term" value="F:pyridoxal phosphate binding"/>
    <property type="evidence" value="ECO:0007669"/>
    <property type="project" value="UniProtKB-ARBA"/>
</dbReference>
<dbReference type="Pfam" id="PF01041">
    <property type="entry name" value="DegT_DnrJ_EryC1"/>
    <property type="match status" value="1"/>
</dbReference>
<dbReference type="FunFam" id="3.40.640.10:FF:000089">
    <property type="entry name" value="Aminotransferase, DegT/DnrJ/EryC1/StrS family"/>
    <property type="match status" value="1"/>
</dbReference>
<evidence type="ECO:0000256" key="5">
    <source>
        <dbReference type="RuleBase" id="RU004508"/>
    </source>
</evidence>
<evidence type="ECO:0000256" key="4">
    <source>
        <dbReference type="PIRSR" id="PIRSR000390-2"/>
    </source>
</evidence>
<dbReference type="GO" id="GO:0008483">
    <property type="term" value="F:transaminase activity"/>
    <property type="evidence" value="ECO:0007669"/>
    <property type="project" value="TreeGrafter"/>
</dbReference>
<dbReference type="InterPro" id="IPR015422">
    <property type="entry name" value="PyrdxlP-dep_Trfase_small"/>
</dbReference>
<dbReference type="InterPro" id="IPR015421">
    <property type="entry name" value="PyrdxlP-dep_Trfase_major"/>
</dbReference>
<dbReference type="AlphaFoldDB" id="A0A855X9K0"/>
<dbReference type="Proteomes" id="UP000250918">
    <property type="component" value="Unassembled WGS sequence"/>
</dbReference>
<keyword evidence="1 4" id="KW-0663">Pyridoxal phosphate</keyword>
<dbReference type="SUPFAM" id="SSF53383">
    <property type="entry name" value="PLP-dependent transferases"/>
    <property type="match status" value="1"/>
</dbReference>
<accession>A0A855X9K0</accession>
<evidence type="ECO:0000313" key="6">
    <source>
        <dbReference type="EMBL" id="PWB75286.1"/>
    </source>
</evidence>
<dbReference type="EMBL" id="PQAP01000011">
    <property type="protein sequence ID" value="PWB75286.1"/>
    <property type="molecule type" value="Genomic_DNA"/>
</dbReference>
<dbReference type="CDD" id="cd00616">
    <property type="entry name" value="AHBA_syn"/>
    <property type="match status" value="1"/>
</dbReference>
<evidence type="ECO:0000256" key="2">
    <source>
        <dbReference type="ARBA" id="ARBA00037999"/>
    </source>
</evidence>
<gene>
    <name evidence="6" type="ORF">C3F09_02695</name>
</gene>
<dbReference type="PIRSF" id="PIRSF000390">
    <property type="entry name" value="PLP_StrS"/>
    <property type="match status" value="1"/>
</dbReference>
<comment type="similarity">
    <text evidence="2 5">Belongs to the DegT/DnrJ/EryC1 family.</text>
</comment>
<comment type="caution">
    <text evidence="6">The sequence shown here is derived from an EMBL/GenBank/DDBJ whole genome shotgun (WGS) entry which is preliminary data.</text>
</comment>
<dbReference type="PANTHER" id="PTHR30244">
    <property type="entry name" value="TRANSAMINASE"/>
    <property type="match status" value="1"/>
</dbReference>
<dbReference type="Gene3D" id="3.90.1150.10">
    <property type="entry name" value="Aspartate Aminotransferase, domain 1"/>
    <property type="match status" value="1"/>
</dbReference>
<evidence type="ECO:0000256" key="1">
    <source>
        <dbReference type="ARBA" id="ARBA00022898"/>
    </source>
</evidence>
<organism evidence="6 7">
    <name type="scientific">candidate division GN15 bacterium</name>
    <dbReference type="NCBI Taxonomy" id="2072418"/>
    <lineage>
        <taxon>Bacteria</taxon>
        <taxon>candidate division GN15</taxon>
    </lineage>
</organism>
<dbReference type="InterPro" id="IPR015424">
    <property type="entry name" value="PyrdxlP-dep_Trfase"/>
</dbReference>
<proteinExistence type="inferred from homology"/>
<dbReference type="PANTHER" id="PTHR30244:SF36">
    <property type="entry name" value="3-OXO-GLUCOSE-6-PHOSPHATE:GLUTAMATE AMINOTRANSFERASE"/>
    <property type="match status" value="1"/>
</dbReference>
<evidence type="ECO:0000313" key="7">
    <source>
        <dbReference type="Proteomes" id="UP000250918"/>
    </source>
</evidence>
<protein>
    <submittedName>
        <fullName evidence="6">Transcriptional regulator</fullName>
    </submittedName>
</protein>